<proteinExistence type="inferred from homology"/>
<evidence type="ECO:0000313" key="17">
    <source>
        <dbReference type="EMBL" id="MBZ3875945.1"/>
    </source>
</evidence>
<keyword evidence="10 15" id="KW-0472">Membrane</keyword>
<organism evidence="17 18">
    <name type="scientific">Sciurus carolinensis</name>
    <name type="common">Eastern gray squirrel</name>
    <dbReference type="NCBI Taxonomy" id="30640"/>
    <lineage>
        <taxon>Eukaryota</taxon>
        <taxon>Metazoa</taxon>
        <taxon>Chordata</taxon>
        <taxon>Craniata</taxon>
        <taxon>Vertebrata</taxon>
        <taxon>Euteleostomi</taxon>
        <taxon>Mammalia</taxon>
        <taxon>Eutheria</taxon>
        <taxon>Euarchontoglires</taxon>
        <taxon>Glires</taxon>
        <taxon>Rodentia</taxon>
        <taxon>Sciuromorpha</taxon>
        <taxon>Sciuridae</taxon>
        <taxon>Sciurinae</taxon>
        <taxon>Sciurini</taxon>
        <taxon>Sciurus</taxon>
    </lineage>
</organism>
<protein>
    <submittedName>
        <fullName evidence="17">Olfactory receptor 12</fullName>
    </submittedName>
</protein>
<feature type="compositionally biased region" description="Basic residues" evidence="14">
    <location>
        <begin position="37"/>
        <end position="50"/>
    </location>
</feature>
<dbReference type="PANTHER" id="PTHR48018">
    <property type="entry name" value="OLFACTORY RECEPTOR"/>
    <property type="match status" value="1"/>
</dbReference>
<dbReference type="FunFam" id="1.10.1220.70:FF:000001">
    <property type="entry name" value="Olfactory receptor"/>
    <property type="match status" value="1"/>
</dbReference>
<evidence type="ECO:0000313" key="18">
    <source>
        <dbReference type="Proteomes" id="UP001166674"/>
    </source>
</evidence>
<feature type="transmembrane region" description="Helical" evidence="15">
    <location>
        <begin position="188"/>
        <end position="209"/>
    </location>
</feature>
<sequence length="434" mass="47410">METNCRPREYLKERGLSKRNSCTSGRPVDSGIAPPLAKRKSPRRAPRRPLTHGPCQQAERGESGQPPARLQHREQGHSRDPGLPTGERRRVRATRGSDPSARRLISGNGSGKPVEEVPRVQGNLSALPLREFVLEGFRGGVEVQALLFAVFLALYVVTVLGNVTMIVVTTLDARLHSPMYFFLRNLSLLDLCYSSTIAPNTLATFLSSSKAISFAGCATQLFFFALLVTTEGLLLAVMAYDRLVAICSPLQYPVTMCPVTCARLVLAAYCGGCLNSIVETSLTFQLPFCSSNRIDHFFCDVPPLLRLACANTALNELVMFGLCGFIIVGTTLVVLVSYGYIAVTILKMRSASGRHKLFSTCGSHLTAVSLFYGTVFVMYGQPGAVESMEQGKVVSVFYTLVIPMLNPLIYSLRNKDVKDALRRLGHSHAEDSVP</sequence>
<feature type="domain" description="G-protein coupled receptors family 1 profile" evidence="16">
    <location>
        <begin position="161"/>
        <end position="410"/>
    </location>
</feature>
<evidence type="ECO:0000256" key="1">
    <source>
        <dbReference type="ARBA" id="ARBA00002936"/>
    </source>
</evidence>
<dbReference type="PRINTS" id="PR00245">
    <property type="entry name" value="OLFACTORYR"/>
</dbReference>
<dbReference type="EMBL" id="JAATJV010263400">
    <property type="protein sequence ID" value="MBZ3875945.1"/>
    <property type="molecule type" value="Genomic_DNA"/>
</dbReference>
<feature type="transmembrane region" description="Helical" evidence="15">
    <location>
        <begin position="221"/>
        <end position="240"/>
    </location>
</feature>
<reference evidence="17" key="1">
    <citation type="submission" date="2020-03" db="EMBL/GenBank/DDBJ databases">
        <title>Studies in the Genomics of Life Span.</title>
        <authorList>
            <person name="Glass D."/>
        </authorList>
    </citation>
    <scope>NUCLEOTIDE SEQUENCE</scope>
    <source>
        <strain evidence="17">SUZIE</strain>
        <tissue evidence="17">Muscle</tissue>
    </source>
</reference>
<comment type="similarity">
    <text evidence="3">Belongs to the G-protein coupled receptor 1 family.</text>
</comment>
<evidence type="ECO:0000256" key="2">
    <source>
        <dbReference type="ARBA" id="ARBA00004651"/>
    </source>
</evidence>
<keyword evidence="7" id="KW-0552">Olfaction</keyword>
<feature type="region of interest" description="Disordered" evidence="14">
    <location>
        <begin position="1"/>
        <end position="117"/>
    </location>
</feature>
<dbReference type="CDD" id="cd15419">
    <property type="entry name" value="7tmA_OR9K2-like"/>
    <property type="match status" value="1"/>
</dbReference>
<gene>
    <name evidence="17" type="ORF">SUZIE_135475</name>
</gene>
<evidence type="ECO:0000256" key="10">
    <source>
        <dbReference type="ARBA" id="ARBA00023136"/>
    </source>
</evidence>
<evidence type="ECO:0000256" key="8">
    <source>
        <dbReference type="ARBA" id="ARBA00022989"/>
    </source>
</evidence>
<comment type="function">
    <text evidence="1">Odorant receptor.</text>
</comment>
<dbReference type="Proteomes" id="UP001166674">
    <property type="component" value="Unassembled WGS sequence"/>
</dbReference>
<keyword evidence="12" id="KW-0325">Glycoprotein</keyword>
<dbReference type="PROSITE" id="PS50262">
    <property type="entry name" value="G_PROTEIN_RECEP_F1_2"/>
    <property type="match status" value="1"/>
</dbReference>
<keyword evidence="6 15" id="KW-0812">Transmembrane</keyword>
<dbReference type="SUPFAM" id="SSF81321">
    <property type="entry name" value="Family A G protein-coupled receptor-like"/>
    <property type="match status" value="1"/>
</dbReference>
<evidence type="ECO:0000256" key="4">
    <source>
        <dbReference type="ARBA" id="ARBA00022475"/>
    </source>
</evidence>
<keyword evidence="5" id="KW-0716">Sensory transduction</keyword>
<accession>A0AA41MPX5</accession>
<dbReference type="InterPro" id="IPR000276">
    <property type="entry name" value="GPCR_Rhodpsn"/>
</dbReference>
<keyword evidence="13" id="KW-0807">Transducer</keyword>
<comment type="subcellular location">
    <subcellularLocation>
        <location evidence="2">Cell membrane</location>
        <topology evidence="2">Multi-pass membrane protein</topology>
    </subcellularLocation>
</comment>
<evidence type="ECO:0000256" key="5">
    <source>
        <dbReference type="ARBA" id="ARBA00022606"/>
    </source>
</evidence>
<dbReference type="AlphaFoldDB" id="A0AA41MPX5"/>
<feature type="transmembrane region" description="Helical" evidence="15">
    <location>
        <begin position="357"/>
        <end position="381"/>
    </location>
</feature>
<dbReference type="InterPro" id="IPR017452">
    <property type="entry name" value="GPCR_Rhodpsn_7TM"/>
</dbReference>
<evidence type="ECO:0000256" key="7">
    <source>
        <dbReference type="ARBA" id="ARBA00022725"/>
    </source>
</evidence>
<dbReference type="GO" id="GO:0005886">
    <property type="term" value="C:plasma membrane"/>
    <property type="evidence" value="ECO:0007669"/>
    <property type="project" value="UniProtKB-SubCell"/>
</dbReference>
<keyword evidence="9" id="KW-0297">G-protein coupled receptor</keyword>
<dbReference type="GO" id="GO:0004930">
    <property type="term" value="F:G protein-coupled receptor activity"/>
    <property type="evidence" value="ECO:0007669"/>
    <property type="project" value="UniProtKB-KW"/>
</dbReference>
<feature type="transmembrane region" description="Helical" evidence="15">
    <location>
        <begin position="317"/>
        <end position="345"/>
    </location>
</feature>
<evidence type="ECO:0000256" key="12">
    <source>
        <dbReference type="ARBA" id="ARBA00023180"/>
    </source>
</evidence>
<dbReference type="Pfam" id="PF13853">
    <property type="entry name" value="7tm_4"/>
    <property type="match status" value="1"/>
</dbReference>
<feature type="compositionally biased region" description="Basic and acidic residues" evidence="14">
    <location>
        <begin position="1"/>
        <end position="16"/>
    </location>
</feature>
<dbReference type="PRINTS" id="PR00237">
    <property type="entry name" value="GPCRRHODOPSN"/>
</dbReference>
<comment type="caution">
    <text evidence="17">The sequence shown here is derived from an EMBL/GenBank/DDBJ whole genome shotgun (WGS) entry which is preliminary data.</text>
</comment>
<evidence type="ECO:0000256" key="6">
    <source>
        <dbReference type="ARBA" id="ARBA00022692"/>
    </source>
</evidence>
<evidence type="ECO:0000256" key="13">
    <source>
        <dbReference type="ARBA" id="ARBA00023224"/>
    </source>
</evidence>
<keyword evidence="18" id="KW-1185">Reference proteome</keyword>
<keyword evidence="11 17" id="KW-0675">Receptor</keyword>
<dbReference type="GO" id="GO:0004984">
    <property type="term" value="F:olfactory receptor activity"/>
    <property type="evidence" value="ECO:0007669"/>
    <property type="project" value="InterPro"/>
</dbReference>
<evidence type="ECO:0000256" key="9">
    <source>
        <dbReference type="ARBA" id="ARBA00023040"/>
    </source>
</evidence>
<evidence type="ECO:0000259" key="16">
    <source>
        <dbReference type="PROSITE" id="PS50262"/>
    </source>
</evidence>
<evidence type="ECO:0000256" key="15">
    <source>
        <dbReference type="SAM" id="Phobius"/>
    </source>
</evidence>
<dbReference type="FunFam" id="1.20.1070.10:FF:000003">
    <property type="entry name" value="Olfactory receptor"/>
    <property type="match status" value="1"/>
</dbReference>
<keyword evidence="4" id="KW-1003">Cell membrane</keyword>
<dbReference type="InterPro" id="IPR000725">
    <property type="entry name" value="Olfact_rcpt"/>
</dbReference>
<feature type="transmembrane region" description="Helical" evidence="15">
    <location>
        <begin position="145"/>
        <end position="168"/>
    </location>
</feature>
<dbReference type="Gene3D" id="1.20.1070.10">
    <property type="entry name" value="Rhodopsin 7-helix transmembrane proteins"/>
    <property type="match status" value="1"/>
</dbReference>
<evidence type="ECO:0000256" key="11">
    <source>
        <dbReference type="ARBA" id="ARBA00023170"/>
    </source>
</evidence>
<keyword evidence="8 15" id="KW-1133">Transmembrane helix</keyword>
<feature type="transmembrane region" description="Helical" evidence="15">
    <location>
        <begin position="393"/>
        <end position="412"/>
    </location>
</feature>
<feature type="compositionally biased region" description="Basic and acidic residues" evidence="14">
    <location>
        <begin position="71"/>
        <end position="80"/>
    </location>
</feature>
<evidence type="ECO:0000256" key="3">
    <source>
        <dbReference type="ARBA" id="ARBA00010663"/>
    </source>
</evidence>
<evidence type="ECO:0000256" key="14">
    <source>
        <dbReference type="SAM" id="MobiDB-lite"/>
    </source>
</evidence>
<name>A0AA41MPX5_SCICA</name>